<organism evidence="2 3">
    <name type="scientific">Caligus rogercresseyi</name>
    <name type="common">Sea louse</name>
    <dbReference type="NCBI Taxonomy" id="217165"/>
    <lineage>
        <taxon>Eukaryota</taxon>
        <taxon>Metazoa</taxon>
        <taxon>Ecdysozoa</taxon>
        <taxon>Arthropoda</taxon>
        <taxon>Crustacea</taxon>
        <taxon>Multicrustacea</taxon>
        <taxon>Hexanauplia</taxon>
        <taxon>Copepoda</taxon>
        <taxon>Siphonostomatoida</taxon>
        <taxon>Caligidae</taxon>
        <taxon>Caligus</taxon>
    </lineage>
</organism>
<feature type="compositionally biased region" description="Acidic residues" evidence="1">
    <location>
        <begin position="19"/>
        <end position="36"/>
    </location>
</feature>
<evidence type="ECO:0000313" key="2">
    <source>
        <dbReference type="EMBL" id="QQP36739.1"/>
    </source>
</evidence>
<proteinExistence type="predicted"/>
<gene>
    <name evidence="2" type="ORF">FKW44_021928</name>
</gene>
<sequence length="52" mass="6236">MDRMADEYSRMKQALLSDLLDDEEEDEIEEDLEATEEDRPRSRLLPRQLKNP</sequence>
<keyword evidence="3" id="KW-1185">Reference proteome</keyword>
<reference evidence="3" key="1">
    <citation type="submission" date="2021-01" db="EMBL/GenBank/DDBJ databases">
        <title>Caligus Genome Assembly.</title>
        <authorList>
            <person name="Gallardo-Escarate C."/>
        </authorList>
    </citation>
    <scope>NUCLEOTIDE SEQUENCE [LARGE SCALE GENOMIC DNA]</scope>
</reference>
<name>A0A7T8GS15_CALRO</name>
<dbReference type="EMBL" id="CP045905">
    <property type="protein sequence ID" value="QQP36739.1"/>
    <property type="molecule type" value="Genomic_DNA"/>
</dbReference>
<evidence type="ECO:0000313" key="3">
    <source>
        <dbReference type="Proteomes" id="UP000595437"/>
    </source>
</evidence>
<evidence type="ECO:0000256" key="1">
    <source>
        <dbReference type="SAM" id="MobiDB-lite"/>
    </source>
</evidence>
<protein>
    <submittedName>
        <fullName evidence="2">Uncharacterized protein</fullName>
    </submittedName>
</protein>
<accession>A0A7T8GS15</accession>
<feature type="region of interest" description="Disordered" evidence="1">
    <location>
        <begin position="16"/>
        <end position="52"/>
    </location>
</feature>
<dbReference type="Proteomes" id="UP000595437">
    <property type="component" value="Chromosome 16"/>
</dbReference>
<dbReference type="AlphaFoldDB" id="A0A7T8GS15"/>